<name>A0A1X2HDN7_SYNRA</name>
<keyword evidence="1" id="KW-0812">Transmembrane</keyword>
<accession>A0A1X2HDN7</accession>
<organism evidence="2 3">
    <name type="scientific">Syncephalastrum racemosum</name>
    <name type="common">Filamentous fungus</name>
    <dbReference type="NCBI Taxonomy" id="13706"/>
    <lineage>
        <taxon>Eukaryota</taxon>
        <taxon>Fungi</taxon>
        <taxon>Fungi incertae sedis</taxon>
        <taxon>Mucoromycota</taxon>
        <taxon>Mucoromycotina</taxon>
        <taxon>Mucoromycetes</taxon>
        <taxon>Mucorales</taxon>
        <taxon>Syncephalastraceae</taxon>
        <taxon>Syncephalastrum</taxon>
    </lineage>
</organism>
<evidence type="ECO:0000313" key="3">
    <source>
        <dbReference type="Proteomes" id="UP000242180"/>
    </source>
</evidence>
<dbReference type="EMBL" id="MCGN01000005">
    <property type="protein sequence ID" value="ORY96901.1"/>
    <property type="molecule type" value="Genomic_DNA"/>
</dbReference>
<comment type="caution">
    <text evidence="2">The sequence shown here is derived from an EMBL/GenBank/DDBJ whole genome shotgun (WGS) entry which is preliminary data.</text>
</comment>
<evidence type="ECO:0000313" key="2">
    <source>
        <dbReference type="EMBL" id="ORY96901.1"/>
    </source>
</evidence>
<evidence type="ECO:0000256" key="1">
    <source>
        <dbReference type="SAM" id="Phobius"/>
    </source>
</evidence>
<proteinExistence type="predicted"/>
<keyword evidence="3" id="KW-1185">Reference proteome</keyword>
<dbReference type="Proteomes" id="UP000242180">
    <property type="component" value="Unassembled WGS sequence"/>
</dbReference>
<reference evidence="2 3" key="1">
    <citation type="submission" date="2016-07" db="EMBL/GenBank/DDBJ databases">
        <title>Pervasive Adenine N6-methylation of Active Genes in Fungi.</title>
        <authorList>
            <consortium name="DOE Joint Genome Institute"/>
            <person name="Mondo S.J."/>
            <person name="Dannebaum R.O."/>
            <person name="Kuo R.C."/>
            <person name="Labutti K."/>
            <person name="Haridas S."/>
            <person name="Kuo A."/>
            <person name="Salamov A."/>
            <person name="Ahrendt S.R."/>
            <person name="Lipzen A."/>
            <person name="Sullivan W."/>
            <person name="Andreopoulos W.B."/>
            <person name="Clum A."/>
            <person name="Lindquist E."/>
            <person name="Daum C."/>
            <person name="Ramamoorthy G.K."/>
            <person name="Gryganskyi A."/>
            <person name="Culley D."/>
            <person name="Magnuson J.K."/>
            <person name="James T.Y."/>
            <person name="O'Malley M.A."/>
            <person name="Stajich J.E."/>
            <person name="Spatafora J.W."/>
            <person name="Visel A."/>
            <person name="Grigoriev I.V."/>
        </authorList>
    </citation>
    <scope>NUCLEOTIDE SEQUENCE [LARGE SCALE GENOMIC DNA]</scope>
    <source>
        <strain evidence="2 3">NRRL 2496</strain>
    </source>
</reference>
<keyword evidence="1" id="KW-0472">Membrane</keyword>
<keyword evidence="1" id="KW-1133">Transmembrane helix</keyword>
<gene>
    <name evidence="2" type="ORF">BCR43DRAFT_292346</name>
</gene>
<protein>
    <submittedName>
        <fullName evidence="2">Uncharacterized protein</fullName>
    </submittedName>
</protein>
<dbReference type="InParanoid" id="A0A1X2HDN7"/>
<feature type="transmembrane region" description="Helical" evidence="1">
    <location>
        <begin position="20"/>
        <end position="40"/>
    </location>
</feature>
<sequence length="112" mass="12805">MTEVHFFYGALSSLRRLHFFFALSVTSMASIDIGVIFVMGRLSRSSVYISKVSMVTMTNLSRHLYQSVCQPRLSTHRCSLSDALITKRRDVKAEMMFLSYKAKLIVIYASPR</sequence>
<dbReference type="AlphaFoldDB" id="A0A1X2HDN7"/>